<comment type="caution">
    <text evidence="3">The sequence shown here is derived from an EMBL/GenBank/DDBJ whole genome shotgun (WGS) entry which is preliminary data.</text>
</comment>
<feature type="chain" id="PRO_5003865043" evidence="2">
    <location>
        <begin position="21"/>
        <end position="133"/>
    </location>
</feature>
<evidence type="ECO:0000256" key="1">
    <source>
        <dbReference type="SAM" id="MobiDB-lite"/>
    </source>
</evidence>
<dbReference type="OrthoDB" id="3660698at2759"/>
<accession>K2SJ30</accession>
<proteinExistence type="predicted"/>
<dbReference type="VEuPathDB" id="FungiDB:MPH_00184"/>
<gene>
    <name evidence="3" type="ORF">MPH_00184</name>
</gene>
<evidence type="ECO:0000256" key="2">
    <source>
        <dbReference type="SAM" id="SignalP"/>
    </source>
</evidence>
<protein>
    <submittedName>
        <fullName evidence="3">Uncharacterized protein</fullName>
    </submittedName>
</protein>
<dbReference type="HOGENOM" id="CLU_152062_1_0_1"/>
<dbReference type="EMBL" id="AHHD01000008">
    <property type="protein sequence ID" value="EKG22449.1"/>
    <property type="molecule type" value="Genomic_DNA"/>
</dbReference>
<dbReference type="PROSITE" id="PS51257">
    <property type="entry name" value="PROKAR_LIPOPROTEIN"/>
    <property type="match status" value="1"/>
</dbReference>
<evidence type="ECO:0000313" key="4">
    <source>
        <dbReference type="Proteomes" id="UP000007129"/>
    </source>
</evidence>
<evidence type="ECO:0000313" key="3">
    <source>
        <dbReference type="EMBL" id="EKG22449.1"/>
    </source>
</evidence>
<feature type="signal peptide" evidence="2">
    <location>
        <begin position="1"/>
        <end position="20"/>
    </location>
</feature>
<keyword evidence="2" id="KW-0732">Signal</keyword>
<dbReference type="eggNOG" id="ENOG502TDI9">
    <property type="taxonomic scope" value="Eukaryota"/>
</dbReference>
<name>K2SJ30_MACPH</name>
<dbReference type="InParanoid" id="K2SJ30"/>
<dbReference type="AlphaFoldDB" id="K2SJ30"/>
<sequence>MKFLAGISSLLLLQPLAALACDGYLHCHCYDANGQPNDAATSTVCGRYSASNAQMIAANAWSDGARECKYVGPEGEYRGVGKSRSYHYYGFENCDWRVMCQAAGATGKDSSCRDKPPVGGKSSGAGNLYAPHN</sequence>
<organism evidence="3 4">
    <name type="scientific">Macrophomina phaseolina (strain MS6)</name>
    <name type="common">Charcoal rot fungus</name>
    <dbReference type="NCBI Taxonomy" id="1126212"/>
    <lineage>
        <taxon>Eukaryota</taxon>
        <taxon>Fungi</taxon>
        <taxon>Dikarya</taxon>
        <taxon>Ascomycota</taxon>
        <taxon>Pezizomycotina</taxon>
        <taxon>Dothideomycetes</taxon>
        <taxon>Dothideomycetes incertae sedis</taxon>
        <taxon>Botryosphaeriales</taxon>
        <taxon>Botryosphaeriaceae</taxon>
        <taxon>Macrophomina</taxon>
    </lineage>
</organism>
<dbReference type="Proteomes" id="UP000007129">
    <property type="component" value="Unassembled WGS sequence"/>
</dbReference>
<reference evidence="3 4" key="1">
    <citation type="journal article" date="2012" name="BMC Genomics">
        <title>Tools to kill: Genome of one of the most destructive plant pathogenic fungi Macrophomina phaseolina.</title>
        <authorList>
            <person name="Islam M.S."/>
            <person name="Haque M.S."/>
            <person name="Islam M.M."/>
            <person name="Emdad E.M."/>
            <person name="Halim A."/>
            <person name="Hossen Q.M.M."/>
            <person name="Hossain M.Z."/>
            <person name="Ahmed B."/>
            <person name="Rahim S."/>
            <person name="Rahman M.S."/>
            <person name="Alam M.M."/>
            <person name="Hou S."/>
            <person name="Wan X."/>
            <person name="Saito J.A."/>
            <person name="Alam M."/>
        </authorList>
    </citation>
    <scope>NUCLEOTIDE SEQUENCE [LARGE SCALE GENOMIC DNA]</scope>
    <source>
        <strain evidence="3 4">MS6</strain>
    </source>
</reference>
<feature type="region of interest" description="Disordered" evidence="1">
    <location>
        <begin position="106"/>
        <end position="133"/>
    </location>
</feature>